<organism evidence="1 2">
    <name type="scientific">Burkholderia thailandensis (strain ATCC 700388 / DSM 13276 / CCUG 48851 / CIP 106301 / E264)</name>
    <dbReference type="NCBI Taxonomy" id="271848"/>
    <lineage>
        <taxon>Bacteria</taxon>
        <taxon>Pseudomonadati</taxon>
        <taxon>Pseudomonadota</taxon>
        <taxon>Betaproteobacteria</taxon>
        <taxon>Burkholderiales</taxon>
        <taxon>Burkholderiaceae</taxon>
        <taxon>Burkholderia</taxon>
        <taxon>pseudomallei group</taxon>
    </lineage>
</organism>
<keyword evidence="2" id="KW-1185">Reference proteome</keyword>
<reference evidence="1 2" key="1">
    <citation type="journal article" date="2005" name="BMC Genomics">
        <title>Bacterial genome adaptation to niches: divergence of the potential virulence genes in three Burkholderia species of different survival strategies.</title>
        <authorList>
            <person name="Kim H.S."/>
            <person name="Schell M.A."/>
            <person name="Yu Y."/>
            <person name="Ulrich R.L."/>
            <person name="Sarria S.H."/>
            <person name="Nierman W.C."/>
            <person name="DeShazer D."/>
        </authorList>
    </citation>
    <scope>NUCLEOTIDE SEQUENCE [LARGE SCALE GENOMIC DNA]</scope>
    <source>
        <strain evidence="2">ATCC 700388 / DSM 13276 / CCUG 48851 / CIP 106301 / E264</strain>
    </source>
</reference>
<dbReference type="Proteomes" id="UP000001930">
    <property type="component" value="Chromosome I"/>
</dbReference>
<dbReference type="AlphaFoldDB" id="Q2T020"/>
<dbReference type="RefSeq" id="WP_009892400.1">
    <property type="nucleotide sequence ID" value="NC_007651.1"/>
</dbReference>
<gene>
    <name evidence="1" type="ordered locus">BTH_I0923</name>
</gene>
<evidence type="ECO:0000313" key="2">
    <source>
        <dbReference type="Proteomes" id="UP000001930"/>
    </source>
</evidence>
<dbReference type="GeneID" id="45123350"/>
<sequence length="46" mass="4951">MNTPYEDCAVLLSACGDVNVTQFRFHANDSIKGRLGGIRLQGPVEG</sequence>
<dbReference type="EMBL" id="CP000086">
    <property type="protein sequence ID" value="ABC38186.1"/>
    <property type="molecule type" value="Genomic_DNA"/>
</dbReference>
<dbReference type="KEGG" id="bte:BTH_I0923"/>
<dbReference type="HOGENOM" id="CLU_3181262_0_0_4"/>
<name>Q2T020_BURTA</name>
<accession>Q2T020</accession>
<proteinExistence type="predicted"/>
<protein>
    <submittedName>
        <fullName evidence="1">Uncharacterized protein</fullName>
    </submittedName>
</protein>
<evidence type="ECO:0000313" key="1">
    <source>
        <dbReference type="EMBL" id="ABC38186.1"/>
    </source>
</evidence>